<comment type="similarity">
    <text evidence="2">Belongs to the UPF0053 family.</text>
</comment>
<dbReference type="Gene3D" id="3.30.465.10">
    <property type="match status" value="1"/>
</dbReference>
<evidence type="ECO:0000256" key="6">
    <source>
        <dbReference type="PROSITE-ProRule" id="PRU00703"/>
    </source>
</evidence>
<dbReference type="InterPro" id="IPR016169">
    <property type="entry name" value="FAD-bd_PCMH_sub2"/>
</dbReference>
<dbReference type="InterPro" id="IPR005170">
    <property type="entry name" value="Transptr-assoc_dom"/>
</dbReference>
<name>A0A0S8GB26_UNCW3</name>
<evidence type="ECO:0000256" key="3">
    <source>
        <dbReference type="ARBA" id="ARBA00022475"/>
    </source>
</evidence>
<sequence>MKKHIDTSSISQTESKMIEEISGMRKREVNKVMVPTNEIVALSYDQTLQDAIVCFQQCFFSRYPVYFSNLDQIVGVLYIKDILAFWHEYKKYPVVEFVRFPHFVYEDRSALDVFLELQRLRLSLGIVIDEFGGVSGIITTEDLIEEIVGDIEDEFDKRKKSFIEKVSANEYIVNTRMELDDFAEYLKIKIDERDISTVGGLVVKVADRIPQKGEEVTYKKLKFTVLDGTKRRITRVKVTKK</sequence>
<protein>
    <recommendedName>
        <fullName evidence="7">CBS domain-containing protein</fullName>
    </recommendedName>
</protein>
<evidence type="ECO:0000256" key="2">
    <source>
        <dbReference type="ARBA" id="ARBA00006337"/>
    </source>
</evidence>
<dbReference type="Proteomes" id="UP000051096">
    <property type="component" value="Unassembled WGS sequence"/>
</dbReference>
<dbReference type="InterPro" id="IPR036318">
    <property type="entry name" value="FAD-bd_PCMH-like_sf"/>
</dbReference>
<dbReference type="Gene3D" id="3.10.580.10">
    <property type="entry name" value="CBS-domain"/>
    <property type="match status" value="1"/>
</dbReference>
<dbReference type="InterPro" id="IPR046342">
    <property type="entry name" value="CBS_dom_sf"/>
</dbReference>
<comment type="caution">
    <text evidence="8">The sequence shown here is derived from an EMBL/GenBank/DDBJ whole genome shotgun (WGS) entry which is preliminary data.</text>
</comment>
<reference evidence="8 9" key="1">
    <citation type="journal article" date="2015" name="Microbiome">
        <title>Genomic resolution of linkages in carbon, nitrogen, and sulfur cycling among widespread estuary sediment bacteria.</title>
        <authorList>
            <person name="Baker B.J."/>
            <person name="Lazar C.S."/>
            <person name="Teske A.P."/>
            <person name="Dick G.J."/>
        </authorList>
    </citation>
    <scope>NUCLEOTIDE SEQUENCE [LARGE SCALE GENOMIC DNA]</scope>
    <source>
        <strain evidence="8">SM23_60</strain>
    </source>
</reference>
<evidence type="ECO:0000256" key="1">
    <source>
        <dbReference type="ARBA" id="ARBA00004651"/>
    </source>
</evidence>
<dbReference type="InterPro" id="IPR000644">
    <property type="entry name" value="CBS_dom"/>
</dbReference>
<proteinExistence type="inferred from homology"/>
<dbReference type="Pfam" id="PF00571">
    <property type="entry name" value="CBS"/>
    <property type="match status" value="2"/>
</dbReference>
<dbReference type="PANTHER" id="PTHR22777:SF32">
    <property type="entry name" value="UPF0053 INNER MEMBRANE PROTEIN YFJD"/>
    <property type="match status" value="1"/>
</dbReference>
<dbReference type="AlphaFoldDB" id="A0A0S8GB26"/>
<dbReference type="EMBL" id="LJUO01000099">
    <property type="protein sequence ID" value="KPK70191.1"/>
    <property type="molecule type" value="Genomic_DNA"/>
</dbReference>
<comment type="subcellular location">
    <subcellularLocation>
        <location evidence="1">Cell membrane</location>
        <topology evidence="1">Multi-pass membrane protein</topology>
    </subcellularLocation>
</comment>
<dbReference type="FunFam" id="3.10.580.10:FF:000002">
    <property type="entry name" value="Magnesium/cobalt efflux protein CorC"/>
    <property type="match status" value="1"/>
</dbReference>
<evidence type="ECO:0000313" key="8">
    <source>
        <dbReference type="EMBL" id="KPK70191.1"/>
    </source>
</evidence>
<accession>A0A0S8GB26</accession>
<evidence type="ECO:0000256" key="4">
    <source>
        <dbReference type="ARBA" id="ARBA00022737"/>
    </source>
</evidence>
<dbReference type="PANTHER" id="PTHR22777">
    <property type="entry name" value="HEMOLYSIN-RELATED"/>
    <property type="match status" value="1"/>
</dbReference>
<evidence type="ECO:0000313" key="9">
    <source>
        <dbReference type="Proteomes" id="UP000051096"/>
    </source>
</evidence>
<dbReference type="GO" id="GO:0005886">
    <property type="term" value="C:plasma membrane"/>
    <property type="evidence" value="ECO:0007669"/>
    <property type="project" value="UniProtKB-SubCell"/>
</dbReference>
<dbReference type="InterPro" id="IPR044751">
    <property type="entry name" value="Ion_transp-like_CBS"/>
</dbReference>
<keyword evidence="3" id="KW-1003">Cell membrane</keyword>
<dbReference type="Pfam" id="PF03471">
    <property type="entry name" value="CorC_HlyC"/>
    <property type="match status" value="1"/>
</dbReference>
<keyword evidence="3" id="KW-0472">Membrane</keyword>
<evidence type="ECO:0000256" key="5">
    <source>
        <dbReference type="ARBA" id="ARBA00023122"/>
    </source>
</evidence>
<dbReference type="CDD" id="cd04590">
    <property type="entry name" value="CBS_pair_CorC_HlyC_assoc"/>
    <property type="match status" value="1"/>
</dbReference>
<evidence type="ECO:0000259" key="7">
    <source>
        <dbReference type="PROSITE" id="PS51371"/>
    </source>
</evidence>
<dbReference type="PROSITE" id="PS51371">
    <property type="entry name" value="CBS"/>
    <property type="match status" value="1"/>
</dbReference>
<dbReference type="SUPFAM" id="SSF56176">
    <property type="entry name" value="FAD-binding/transporter-associated domain-like"/>
    <property type="match status" value="1"/>
</dbReference>
<feature type="domain" description="CBS" evidence="7">
    <location>
        <begin position="97"/>
        <end position="154"/>
    </location>
</feature>
<dbReference type="SMART" id="SM01091">
    <property type="entry name" value="CorC_HlyC"/>
    <property type="match status" value="1"/>
</dbReference>
<dbReference type="SUPFAM" id="SSF54631">
    <property type="entry name" value="CBS-domain pair"/>
    <property type="match status" value="1"/>
</dbReference>
<gene>
    <name evidence="8" type="ORF">AMJ87_09290</name>
</gene>
<organism evidence="8 9">
    <name type="scientific">candidate division WOR_3 bacterium SM23_60</name>
    <dbReference type="NCBI Taxonomy" id="1703780"/>
    <lineage>
        <taxon>Bacteria</taxon>
        <taxon>Bacteria division WOR-3</taxon>
    </lineage>
</organism>
<keyword evidence="5 6" id="KW-0129">CBS domain</keyword>
<dbReference type="GO" id="GO:0050660">
    <property type="term" value="F:flavin adenine dinucleotide binding"/>
    <property type="evidence" value="ECO:0007669"/>
    <property type="project" value="InterPro"/>
</dbReference>
<keyword evidence="4" id="KW-0677">Repeat</keyword>